<organism evidence="13">
    <name type="scientific">Marinobacter nauticus</name>
    <name type="common">Marinobacter hydrocarbonoclasticus</name>
    <name type="synonym">Marinobacter aquaeolei</name>
    <dbReference type="NCBI Taxonomy" id="2743"/>
    <lineage>
        <taxon>Bacteria</taxon>
        <taxon>Pseudomonadati</taxon>
        <taxon>Pseudomonadota</taxon>
        <taxon>Gammaproteobacteria</taxon>
        <taxon>Pseudomonadales</taxon>
        <taxon>Marinobacteraceae</taxon>
        <taxon>Marinobacter</taxon>
    </lineage>
</organism>
<reference evidence="13" key="1">
    <citation type="submission" date="2010-07" db="EMBL/GenBank/DDBJ databases">
        <authorList>
            <person name="Genoscope - CEA"/>
        </authorList>
    </citation>
    <scope>NUCLEOTIDE SEQUENCE</scope>
    <source>
        <strain evidence="13">ATCC 49840</strain>
    </source>
</reference>
<dbReference type="GO" id="GO:0005829">
    <property type="term" value="C:cytosol"/>
    <property type="evidence" value="ECO:0007669"/>
    <property type="project" value="TreeGrafter"/>
</dbReference>
<dbReference type="InterPro" id="IPR018236">
    <property type="entry name" value="SAICAR_synthetase_CS"/>
</dbReference>
<dbReference type="EC" id="6.3.2.6" evidence="3 11"/>
<keyword evidence="5 11" id="KW-0436">Ligase</keyword>
<dbReference type="Gene3D" id="3.30.470.20">
    <property type="entry name" value="ATP-grasp fold, B domain"/>
    <property type="match status" value="1"/>
</dbReference>
<evidence type="ECO:0000256" key="1">
    <source>
        <dbReference type="ARBA" id="ARBA00004672"/>
    </source>
</evidence>
<comment type="pathway">
    <text evidence="1 11">Purine metabolism; IMP biosynthesis via de novo pathway; 5-amino-1-(5-phospho-D-ribosyl)imidazole-4-carboxamide from 5-amino-1-(5-phospho-D-ribosyl)imidazole-4-carboxylate: step 1/2.</text>
</comment>
<keyword evidence="8 11" id="KW-0067">ATP-binding</keyword>
<sequence>MINGVAEATGRLEKVMEKREELYAGKAKSVYRTDDPERFVLVFRDDTSAFDGEKKEQLNRKGMVNNKFNAFIMEKLEAAGVPTHFEGLLSDTESLVKKLEMIPVECVVRNVSAGSLCRRLGVEEGLELNPPTFELFLKNDALHDPMVNESLAVSFGWAKADELARMKELTYKVNDVLKKLFDDAGMLLVDYKLEFGRSGGQIVLGDEFSPDGCRIWDKETRKKMDKDRFRQGLGEVIETYEEVGRRLGIKFD</sequence>
<evidence type="ECO:0000256" key="6">
    <source>
        <dbReference type="ARBA" id="ARBA00022741"/>
    </source>
</evidence>
<dbReference type="GO" id="GO:0004639">
    <property type="term" value="F:phosphoribosylaminoimidazolesuccinocarboxamide synthase activity"/>
    <property type="evidence" value="ECO:0007669"/>
    <property type="project" value="UniProtKB-UniRule"/>
</dbReference>
<dbReference type="InterPro" id="IPR050089">
    <property type="entry name" value="SAICAR_synthetase"/>
</dbReference>
<proteinExistence type="inferred from homology"/>
<dbReference type="PANTHER" id="PTHR43599">
    <property type="entry name" value="MULTIFUNCTIONAL PROTEIN ADE2"/>
    <property type="match status" value="1"/>
</dbReference>
<dbReference type="GO" id="GO:0005524">
    <property type="term" value="F:ATP binding"/>
    <property type="evidence" value="ECO:0007669"/>
    <property type="project" value="UniProtKB-KW"/>
</dbReference>
<feature type="domain" description="SAICAR synthetase/ADE2 N-terminal" evidence="12">
    <location>
        <begin position="22"/>
        <end position="246"/>
    </location>
</feature>
<dbReference type="CDD" id="cd01415">
    <property type="entry name" value="SAICAR_synt_PurC"/>
    <property type="match status" value="1"/>
</dbReference>
<evidence type="ECO:0000256" key="2">
    <source>
        <dbReference type="ARBA" id="ARBA00010190"/>
    </source>
</evidence>
<dbReference type="PROSITE" id="PS01058">
    <property type="entry name" value="SAICAR_SYNTHETASE_2"/>
    <property type="match status" value="1"/>
</dbReference>
<evidence type="ECO:0000313" key="13">
    <source>
        <dbReference type="EMBL" id="CBW44749.1"/>
    </source>
</evidence>
<dbReference type="HAMAP" id="MF_00137">
    <property type="entry name" value="SAICAR_synth"/>
    <property type="match status" value="1"/>
</dbReference>
<name>D9UAR6_MARNT</name>
<evidence type="ECO:0000256" key="9">
    <source>
        <dbReference type="ARBA" id="ARBA00030409"/>
    </source>
</evidence>
<comment type="similarity">
    <text evidence="2 11">Belongs to the SAICAR synthetase family.</text>
</comment>
<evidence type="ECO:0000256" key="8">
    <source>
        <dbReference type="ARBA" id="ARBA00022840"/>
    </source>
</evidence>
<dbReference type="NCBIfam" id="TIGR00081">
    <property type="entry name" value="purC"/>
    <property type="match status" value="1"/>
</dbReference>
<evidence type="ECO:0000256" key="10">
    <source>
        <dbReference type="ARBA" id="ARBA00048475"/>
    </source>
</evidence>
<dbReference type="SUPFAM" id="SSF56104">
    <property type="entry name" value="SAICAR synthase-like"/>
    <property type="match status" value="1"/>
</dbReference>
<keyword evidence="7 11" id="KW-0658">Purine biosynthesis</keyword>
<dbReference type="AlphaFoldDB" id="D9UAR6"/>
<dbReference type="PROSITE" id="PS01057">
    <property type="entry name" value="SAICAR_SYNTHETASE_1"/>
    <property type="match status" value="1"/>
</dbReference>
<evidence type="ECO:0000259" key="12">
    <source>
        <dbReference type="Pfam" id="PF01259"/>
    </source>
</evidence>
<dbReference type="UniPathway" id="UPA00074">
    <property type="reaction ID" value="UER00131"/>
</dbReference>
<dbReference type="GO" id="GO:0006189">
    <property type="term" value="P:'de novo' IMP biosynthetic process"/>
    <property type="evidence" value="ECO:0007669"/>
    <property type="project" value="UniProtKB-UniRule"/>
</dbReference>
<dbReference type="InterPro" id="IPR001636">
    <property type="entry name" value="SAICAR_synth"/>
</dbReference>
<evidence type="ECO:0000256" key="5">
    <source>
        <dbReference type="ARBA" id="ARBA00022598"/>
    </source>
</evidence>
<gene>
    <name evidence="11 13" type="primary">purC</name>
    <name evidence="13" type="ORF">MARHY1606</name>
</gene>
<dbReference type="PANTHER" id="PTHR43599:SF3">
    <property type="entry name" value="SI:DKEY-6E2.2"/>
    <property type="match status" value="1"/>
</dbReference>
<comment type="catalytic activity">
    <reaction evidence="10 11">
        <text>5-amino-1-(5-phospho-D-ribosyl)imidazole-4-carboxylate + L-aspartate + ATP = (2S)-2-[5-amino-1-(5-phospho-beta-D-ribosyl)imidazole-4-carboxamido]succinate + ADP + phosphate + 2 H(+)</text>
        <dbReference type="Rhea" id="RHEA:22628"/>
        <dbReference type="ChEBI" id="CHEBI:15378"/>
        <dbReference type="ChEBI" id="CHEBI:29991"/>
        <dbReference type="ChEBI" id="CHEBI:30616"/>
        <dbReference type="ChEBI" id="CHEBI:43474"/>
        <dbReference type="ChEBI" id="CHEBI:58443"/>
        <dbReference type="ChEBI" id="CHEBI:77657"/>
        <dbReference type="ChEBI" id="CHEBI:456216"/>
        <dbReference type="EC" id="6.3.2.6"/>
    </reaction>
</comment>
<dbReference type="InterPro" id="IPR033934">
    <property type="entry name" value="SAICAR_synt_PurC"/>
</dbReference>
<evidence type="ECO:0000256" key="7">
    <source>
        <dbReference type="ARBA" id="ARBA00022755"/>
    </source>
</evidence>
<dbReference type="InterPro" id="IPR028923">
    <property type="entry name" value="SAICAR_synt/ADE2_N"/>
</dbReference>
<dbReference type="Pfam" id="PF01259">
    <property type="entry name" value="SAICAR_synt"/>
    <property type="match status" value="1"/>
</dbReference>
<dbReference type="FunFam" id="3.30.470.20:FF:000006">
    <property type="entry name" value="Phosphoribosylaminoimidazole-succinocarboxamide synthase"/>
    <property type="match status" value="1"/>
</dbReference>
<dbReference type="EMBL" id="FQ312184">
    <property type="protein sequence ID" value="CBW44749.1"/>
    <property type="molecule type" value="Genomic_DNA"/>
</dbReference>
<evidence type="ECO:0000256" key="4">
    <source>
        <dbReference type="ARBA" id="ARBA00016460"/>
    </source>
</evidence>
<protein>
    <recommendedName>
        <fullName evidence="4 11">Phosphoribosylaminoimidazole-succinocarboxamide synthase</fullName>
        <ecNumber evidence="3 11">6.3.2.6</ecNumber>
    </recommendedName>
    <alternativeName>
        <fullName evidence="9 11">SAICAR synthetase</fullName>
    </alternativeName>
</protein>
<dbReference type="GO" id="GO:0009236">
    <property type="term" value="P:cobalamin biosynthetic process"/>
    <property type="evidence" value="ECO:0007669"/>
    <property type="project" value="InterPro"/>
</dbReference>
<keyword evidence="6 11" id="KW-0547">Nucleotide-binding</keyword>
<dbReference type="Gene3D" id="3.30.200.20">
    <property type="entry name" value="Phosphorylase Kinase, domain 1"/>
    <property type="match status" value="1"/>
</dbReference>
<dbReference type="FunFam" id="3.30.200.20:FF:000086">
    <property type="entry name" value="Phosphoribosylaminoimidazole-succinocarboxamide synthase"/>
    <property type="match status" value="1"/>
</dbReference>
<evidence type="ECO:0000256" key="3">
    <source>
        <dbReference type="ARBA" id="ARBA00012217"/>
    </source>
</evidence>
<accession>D9UAR6</accession>
<evidence type="ECO:0000256" key="11">
    <source>
        <dbReference type="HAMAP-Rule" id="MF_00137"/>
    </source>
</evidence>